<dbReference type="Proteomes" id="UP000050514">
    <property type="component" value="Unassembled WGS sequence"/>
</dbReference>
<keyword evidence="3 7" id="KW-0862">Zinc</keyword>
<dbReference type="PANTHER" id="PTHR33202:SF7">
    <property type="entry name" value="FERRIC UPTAKE REGULATION PROTEIN"/>
    <property type="match status" value="1"/>
</dbReference>
<feature type="binding site" evidence="8">
    <location>
        <position position="116"/>
    </location>
    <ligand>
        <name>Fe cation</name>
        <dbReference type="ChEBI" id="CHEBI:24875"/>
    </ligand>
</feature>
<dbReference type="GO" id="GO:0045892">
    <property type="term" value="P:negative regulation of DNA-templated transcription"/>
    <property type="evidence" value="ECO:0007669"/>
    <property type="project" value="TreeGrafter"/>
</dbReference>
<dbReference type="Pfam" id="PF01475">
    <property type="entry name" value="FUR"/>
    <property type="match status" value="1"/>
</dbReference>
<feature type="binding site" evidence="7">
    <location>
        <position position="144"/>
    </location>
    <ligand>
        <name>Zn(2+)</name>
        <dbReference type="ChEBI" id="CHEBI:29105"/>
    </ligand>
</feature>
<dbReference type="Gene3D" id="3.30.1490.190">
    <property type="match status" value="1"/>
</dbReference>
<evidence type="ECO:0000256" key="8">
    <source>
        <dbReference type="PIRSR" id="PIRSR602481-2"/>
    </source>
</evidence>
<evidence type="ECO:0000256" key="1">
    <source>
        <dbReference type="ARBA" id="ARBA00007957"/>
    </source>
</evidence>
<protein>
    <recommendedName>
        <fullName evidence="11">Transcriptional repressor</fullName>
    </recommendedName>
</protein>
<evidence type="ECO:0000256" key="3">
    <source>
        <dbReference type="ARBA" id="ARBA00022833"/>
    </source>
</evidence>
<evidence type="ECO:0000256" key="7">
    <source>
        <dbReference type="PIRSR" id="PIRSR602481-1"/>
    </source>
</evidence>
<evidence type="ECO:0000256" key="6">
    <source>
        <dbReference type="ARBA" id="ARBA00023163"/>
    </source>
</evidence>
<comment type="similarity">
    <text evidence="1">Belongs to the Fur family.</text>
</comment>
<name>A0A0P6WVM2_9CHLR</name>
<accession>A0A0P6WVM2</accession>
<dbReference type="AlphaFoldDB" id="A0A0P6WVM2"/>
<evidence type="ECO:0000256" key="2">
    <source>
        <dbReference type="ARBA" id="ARBA00022491"/>
    </source>
</evidence>
<dbReference type="GO" id="GO:0003700">
    <property type="term" value="F:DNA-binding transcription factor activity"/>
    <property type="evidence" value="ECO:0007669"/>
    <property type="project" value="InterPro"/>
</dbReference>
<feature type="binding site" evidence="7">
    <location>
        <position position="104"/>
    </location>
    <ligand>
        <name>Zn(2+)</name>
        <dbReference type="ChEBI" id="CHEBI:29105"/>
    </ligand>
</feature>
<proteinExistence type="inferred from homology"/>
<keyword evidence="5" id="KW-0238">DNA-binding</keyword>
<feature type="binding site" evidence="7">
    <location>
        <position position="101"/>
    </location>
    <ligand>
        <name>Zn(2+)</name>
        <dbReference type="ChEBI" id="CHEBI:29105"/>
    </ligand>
</feature>
<dbReference type="InterPro" id="IPR043135">
    <property type="entry name" value="Fur_C"/>
</dbReference>
<comment type="cofactor">
    <cofactor evidence="8">
        <name>Mn(2+)</name>
        <dbReference type="ChEBI" id="CHEBI:29035"/>
    </cofactor>
    <cofactor evidence="8">
        <name>Fe(2+)</name>
        <dbReference type="ChEBI" id="CHEBI:29033"/>
    </cofactor>
    <text evidence="8">Binds 1 Mn(2+) or Fe(2+) ion per subunit.</text>
</comment>
<comment type="cofactor">
    <cofactor evidence="7">
        <name>Zn(2+)</name>
        <dbReference type="ChEBI" id="CHEBI:29105"/>
    </cofactor>
    <text evidence="7">Binds 1 zinc ion per subunit.</text>
</comment>
<dbReference type="EMBL" id="LGHJ01000022">
    <property type="protein sequence ID" value="KPL73047.1"/>
    <property type="molecule type" value="Genomic_DNA"/>
</dbReference>
<dbReference type="Gene3D" id="1.10.10.10">
    <property type="entry name" value="Winged helix-like DNA-binding domain superfamily/Winged helix DNA-binding domain"/>
    <property type="match status" value="1"/>
</dbReference>
<dbReference type="CDD" id="cd07153">
    <property type="entry name" value="Fur_like"/>
    <property type="match status" value="1"/>
</dbReference>
<gene>
    <name evidence="9" type="ORF">AC812_15420</name>
</gene>
<comment type="caution">
    <text evidence="9">The sequence shown here is derived from an EMBL/GenBank/DDBJ whole genome shotgun (WGS) entry which is preliminary data.</text>
</comment>
<dbReference type="InterPro" id="IPR036388">
    <property type="entry name" value="WH-like_DNA-bd_sf"/>
</dbReference>
<dbReference type="RefSeq" id="WP_061917034.1">
    <property type="nucleotide sequence ID" value="NZ_DF967971.1"/>
</dbReference>
<dbReference type="STRING" id="360411.AC812_15420"/>
<dbReference type="GO" id="GO:0008270">
    <property type="term" value="F:zinc ion binding"/>
    <property type="evidence" value="ECO:0007669"/>
    <property type="project" value="TreeGrafter"/>
</dbReference>
<keyword evidence="4" id="KW-0805">Transcription regulation</keyword>
<evidence type="ECO:0008006" key="11">
    <source>
        <dbReference type="Google" id="ProtNLM"/>
    </source>
</evidence>
<keyword evidence="2" id="KW-0678">Repressor</keyword>
<dbReference type="InterPro" id="IPR036390">
    <property type="entry name" value="WH_DNA-bd_sf"/>
</dbReference>
<keyword evidence="6" id="KW-0804">Transcription</keyword>
<keyword evidence="8" id="KW-0408">Iron</keyword>
<feature type="binding site" evidence="7">
    <location>
        <position position="141"/>
    </location>
    <ligand>
        <name>Zn(2+)</name>
        <dbReference type="ChEBI" id="CHEBI:29105"/>
    </ligand>
</feature>
<keyword evidence="7" id="KW-0479">Metal-binding</keyword>
<dbReference type="InterPro" id="IPR002481">
    <property type="entry name" value="FUR"/>
</dbReference>
<evidence type="ECO:0000256" key="5">
    <source>
        <dbReference type="ARBA" id="ARBA00023125"/>
    </source>
</evidence>
<dbReference type="SUPFAM" id="SSF46785">
    <property type="entry name" value="Winged helix' DNA-binding domain"/>
    <property type="match status" value="1"/>
</dbReference>
<reference evidence="9 10" key="1">
    <citation type="submission" date="2015-07" db="EMBL/GenBank/DDBJ databases">
        <title>Draft genome of Bellilinea caldifistulae DSM 17877.</title>
        <authorList>
            <person name="Hemp J."/>
            <person name="Ward L.M."/>
            <person name="Pace L.A."/>
            <person name="Fischer W.W."/>
        </authorList>
    </citation>
    <scope>NUCLEOTIDE SEQUENCE [LARGE SCALE GENOMIC DNA]</scope>
    <source>
        <strain evidence="9 10">GOMI-1</strain>
    </source>
</reference>
<keyword evidence="10" id="KW-1185">Reference proteome</keyword>
<evidence type="ECO:0000313" key="9">
    <source>
        <dbReference type="EMBL" id="KPL73047.1"/>
    </source>
</evidence>
<dbReference type="PANTHER" id="PTHR33202">
    <property type="entry name" value="ZINC UPTAKE REGULATION PROTEIN"/>
    <property type="match status" value="1"/>
</dbReference>
<dbReference type="GO" id="GO:0000976">
    <property type="term" value="F:transcription cis-regulatory region binding"/>
    <property type="evidence" value="ECO:0007669"/>
    <property type="project" value="TreeGrafter"/>
</dbReference>
<sequence length="148" mass="17125">MEFDLVNAAESQIHALGGRMTTQRRMILQALIECADHPTAEEIYQKVREKNPGLNLSTVYRTLRWLEQHGLVNTRRFDDDPRLERFDPVVEEGEDHFHFRCRKCNQITEFDTPLIEVVKAQFVDCFGGKVENATLVFYGLCSECSKTT</sequence>
<dbReference type="OrthoDB" id="8659436at2"/>
<organism evidence="9 10">
    <name type="scientific">Bellilinea caldifistulae</name>
    <dbReference type="NCBI Taxonomy" id="360411"/>
    <lineage>
        <taxon>Bacteria</taxon>
        <taxon>Bacillati</taxon>
        <taxon>Chloroflexota</taxon>
        <taxon>Anaerolineae</taxon>
        <taxon>Anaerolineales</taxon>
        <taxon>Anaerolineaceae</taxon>
        <taxon>Bellilinea</taxon>
    </lineage>
</organism>
<evidence type="ECO:0000256" key="4">
    <source>
        <dbReference type="ARBA" id="ARBA00023015"/>
    </source>
</evidence>
<dbReference type="GO" id="GO:1900376">
    <property type="term" value="P:regulation of secondary metabolite biosynthetic process"/>
    <property type="evidence" value="ECO:0007669"/>
    <property type="project" value="TreeGrafter"/>
</dbReference>
<evidence type="ECO:0000313" key="10">
    <source>
        <dbReference type="Proteomes" id="UP000050514"/>
    </source>
</evidence>